<name>A0ABZ2XHH9_9RHOO</name>
<gene>
    <name evidence="13" type="ORF">AADV58_13440</name>
</gene>
<evidence type="ECO:0000256" key="1">
    <source>
        <dbReference type="ARBA" id="ARBA00004383"/>
    </source>
</evidence>
<evidence type="ECO:0000256" key="6">
    <source>
        <dbReference type="ARBA" id="ARBA00022692"/>
    </source>
</evidence>
<evidence type="ECO:0000256" key="2">
    <source>
        <dbReference type="ARBA" id="ARBA00006555"/>
    </source>
</evidence>
<feature type="domain" description="TonB C-terminal" evidence="12">
    <location>
        <begin position="124"/>
        <end position="215"/>
    </location>
</feature>
<dbReference type="Pfam" id="PF03544">
    <property type="entry name" value="TonB_C"/>
    <property type="match status" value="1"/>
</dbReference>
<keyword evidence="7 10" id="KW-0653">Protein transport</keyword>
<evidence type="ECO:0000256" key="9">
    <source>
        <dbReference type="ARBA" id="ARBA00023136"/>
    </source>
</evidence>
<evidence type="ECO:0000256" key="5">
    <source>
        <dbReference type="ARBA" id="ARBA00022519"/>
    </source>
</evidence>
<dbReference type="EMBL" id="CP151406">
    <property type="protein sequence ID" value="WZJ20939.1"/>
    <property type="molecule type" value="Genomic_DNA"/>
</dbReference>
<evidence type="ECO:0000256" key="10">
    <source>
        <dbReference type="RuleBase" id="RU362123"/>
    </source>
</evidence>
<dbReference type="Proteomes" id="UP001479520">
    <property type="component" value="Chromosome"/>
</dbReference>
<feature type="region of interest" description="Disordered" evidence="11">
    <location>
        <begin position="126"/>
        <end position="145"/>
    </location>
</feature>
<feature type="region of interest" description="Disordered" evidence="11">
    <location>
        <begin position="61"/>
        <end position="120"/>
    </location>
</feature>
<dbReference type="InterPro" id="IPR006260">
    <property type="entry name" value="TonB/TolA_C"/>
</dbReference>
<evidence type="ECO:0000259" key="12">
    <source>
        <dbReference type="PROSITE" id="PS52015"/>
    </source>
</evidence>
<dbReference type="Gene3D" id="3.30.1150.10">
    <property type="match status" value="1"/>
</dbReference>
<evidence type="ECO:0000256" key="7">
    <source>
        <dbReference type="ARBA" id="ARBA00022927"/>
    </source>
</evidence>
<organism evidence="13 14">
    <name type="scientific">Azonexus hydrophilus</name>
    <dbReference type="NCBI Taxonomy" id="418702"/>
    <lineage>
        <taxon>Bacteria</taxon>
        <taxon>Pseudomonadati</taxon>
        <taxon>Pseudomonadota</taxon>
        <taxon>Betaproteobacteria</taxon>
        <taxon>Rhodocyclales</taxon>
        <taxon>Azonexaceae</taxon>
        <taxon>Azonexus</taxon>
    </lineage>
</organism>
<dbReference type="SUPFAM" id="SSF74653">
    <property type="entry name" value="TolA/TonB C-terminal domain"/>
    <property type="match status" value="1"/>
</dbReference>
<proteinExistence type="inferred from homology"/>
<dbReference type="PROSITE" id="PS52015">
    <property type="entry name" value="TONB_CTD"/>
    <property type="match status" value="1"/>
</dbReference>
<comment type="similarity">
    <text evidence="2 10">Belongs to the TonB family.</text>
</comment>
<keyword evidence="4 10" id="KW-1003">Cell membrane</keyword>
<dbReference type="InterPro" id="IPR037682">
    <property type="entry name" value="TonB_C"/>
</dbReference>
<sequence>MSYALSPPSSSRRSGLLTIVIGLHAGALLLALAAKTVAPQIMEMPLIVDLLPAPQIEAPPEAKPLPMAKPEPVVRKPLPQPKAPTPVLETTASTAPADNAPVAPPQIAEPTPPAPAPTAPAISQARFDADYLRNPPPPYPPLSRRMGEEGKVMLRVSVNPQGTADSVEVRTSSGSSRLDESALKTVRNWRFIPAKRGDVAVQSFVLVPIIFKLEQ</sequence>
<evidence type="ECO:0000256" key="3">
    <source>
        <dbReference type="ARBA" id="ARBA00022448"/>
    </source>
</evidence>
<accession>A0ABZ2XHH9</accession>
<dbReference type="InterPro" id="IPR051045">
    <property type="entry name" value="TonB-dependent_transducer"/>
</dbReference>
<evidence type="ECO:0000256" key="8">
    <source>
        <dbReference type="ARBA" id="ARBA00022989"/>
    </source>
</evidence>
<comment type="subcellular location">
    <subcellularLocation>
        <location evidence="1 10">Cell inner membrane</location>
        <topology evidence="1 10">Single-pass membrane protein</topology>
        <orientation evidence="1 10">Periplasmic side</orientation>
    </subcellularLocation>
</comment>
<comment type="function">
    <text evidence="10">Interacts with outer membrane receptor proteins that carry out high-affinity binding and energy dependent uptake into the periplasmic space of specific substrates. It could act to transduce energy from the cytoplasmic membrane to specific energy-requiring processes in the outer membrane, resulting in the release into the periplasm of ligands bound by these outer membrane proteins.</text>
</comment>
<dbReference type="InterPro" id="IPR003538">
    <property type="entry name" value="TonB"/>
</dbReference>
<evidence type="ECO:0000313" key="13">
    <source>
        <dbReference type="EMBL" id="WZJ20939.1"/>
    </source>
</evidence>
<dbReference type="PANTHER" id="PTHR33446">
    <property type="entry name" value="PROTEIN TONB-RELATED"/>
    <property type="match status" value="1"/>
</dbReference>
<evidence type="ECO:0000313" key="14">
    <source>
        <dbReference type="Proteomes" id="UP001479520"/>
    </source>
</evidence>
<dbReference type="PANTHER" id="PTHR33446:SF2">
    <property type="entry name" value="PROTEIN TONB"/>
    <property type="match status" value="1"/>
</dbReference>
<keyword evidence="3 10" id="KW-0813">Transport</keyword>
<evidence type="ECO:0000256" key="11">
    <source>
        <dbReference type="SAM" id="MobiDB-lite"/>
    </source>
</evidence>
<reference evidence="13 14" key="1">
    <citation type="submission" date="2024-04" db="EMBL/GenBank/DDBJ databases">
        <title>Dissimilatory iodate-reducing microorganisms contribute to the enrichment of iodine in groundwater.</title>
        <authorList>
            <person name="Jiang Z."/>
        </authorList>
    </citation>
    <scope>NUCLEOTIDE SEQUENCE [LARGE SCALE GENOMIC DNA]</scope>
    <source>
        <strain evidence="13 14">NCP973</strain>
    </source>
</reference>
<dbReference type="NCBIfam" id="TIGR01352">
    <property type="entry name" value="tonB_Cterm"/>
    <property type="match status" value="1"/>
</dbReference>
<keyword evidence="8" id="KW-1133">Transmembrane helix</keyword>
<dbReference type="PRINTS" id="PR01374">
    <property type="entry name" value="TONBPROTEIN"/>
</dbReference>
<keyword evidence="14" id="KW-1185">Reference proteome</keyword>
<keyword evidence="5 10" id="KW-0997">Cell inner membrane</keyword>
<evidence type="ECO:0000256" key="4">
    <source>
        <dbReference type="ARBA" id="ARBA00022475"/>
    </source>
</evidence>
<keyword evidence="9" id="KW-0472">Membrane</keyword>
<keyword evidence="10" id="KW-0735">Signal-anchor</keyword>
<dbReference type="RefSeq" id="WP_341743438.1">
    <property type="nucleotide sequence ID" value="NZ_CP151406.1"/>
</dbReference>
<keyword evidence="6" id="KW-0812">Transmembrane</keyword>
<protein>
    <recommendedName>
        <fullName evidence="10">Protein TonB</fullName>
    </recommendedName>
</protein>